<dbReference type="Gene3D" id="1.10.555.10">
    <property type="entry name" value="Rho GTPase activation protein"/>
    <property type="match status" value="1"/>
</dbReference>
<gene>
    <name evidence="2" type="ORF">M9458_010729</name>
</gene>
<organism evidence="2 3">
    <name type="scientific">Cirrhinus mrigala</name>
    <name type="common">Mrigala</name>
    <dbReference type="NCBI Taxonomy" id="683832"/>
    <lineage>
        <taxon>Eukaryota</taxon>
        <taxon>Metazoa</taxon>
        <taxon>Chordata</taxon>
        <taxon>Craniata</taxon>
        <taxon>Vertebrata</taxon>
        <taxon>Euteleostomi</taxon>
        <taxon>Actinopterygii</taxon>
        <taxon>Neopterygii</taxon>
        <taxon>Teleostei</taxon>
        <taxon>Ostariophysi</taxon>
        <taxon>Cypriniformes</taxon>
        <taxon>Cyprinidae</taxon>
        <taxon>Labeoninae</taxon>
        <taxon>Labeonini</taxon>
        <taxon>Cirrhinus</taxon>
    </lineage>
</organism>
<feature type="non-terminal residue" evidence="2">
    <location>
        <position position="1"/>
    </location>
</feature>
<sequence>SSALPPQYWLTLQSLLRHFSHVCQASAANLLSARALAEIFSPALFRQQPT</sequence>
<reference evidence="2 3" key="1">
    <citation type="submission" date="2024-05" db="EMBL/GenBank/DDBJ databases">
        <title>Genome sequencing and assembly of Indian major carp, Cirrhinus mrigala (Hamilton, 1822).</title>
        <authorList>
            <person name="Mohindra V."/>
            <person name="Chowdhury L.M."/>
            <person name="Lal K."/>
            <person name="Jena J.K."/>
        </authorList>
    </citation>
    <scope>NUCLEOTIDE SEQUENCE [LARGE SCALE GENOMIC DNA]</scope>
    <source>
        <strain evidence="2">CM1030</strain>
        <tissue evidence="2">Blood</tissue>
    </source>
</reference>
<protein>
    <recommendedName>
        <fullName evidence="1">Rho-GAP domain-containing protein</fullName>
    </recommendedName>
</protein>
<evidence type="ECO:0000313" key="3">
    <source>
        <dbReference type="Proteomes" id="UP001529510"/>
    </source>
</evidence>
<dbReference type="InterPro" id="IPR000198">
    <property type="entry name" value="RhoGAP_dom"/>
</dbReference>
<dbReference type="EMBL" id="JAMKFB020000005">
    <property type="protein sequence ID" value="KAL0192433.1"/>
    <property type="molecule type" value="Genomic_DNA"/>
</dbReference>
<dbReference type="Pfam" id="PF00620">
    <property type="entry name" value="RhoGAP"/>
    <property type="match status" value="1"/>
</dbReference>
<evidence type="ECO:0000313" key="2">
    <source>
        <dbReference type="EMBL" id="KAL0192433.1"/>
    </source>
</evidence>
<evidence type="ECO:0000259" key="1">
    <source>
        <dbReference type="PROSITE" id="PS50238"/>
    </source>
</evidence>
<dbReference type="Proteomes" id="UP001529510">
    <property type="component" value="Unassembled WGS sequence"/>
</dbReference>
<name>A0ABD0R2A0_CIRMR</name>
<proteinExistence type="predicted"/>
<comment type="caution">
    <text evidence="2">The sequence shown here is derived from an EMBL/GenBank/DDBJ whole genome shotgun (WGS) entry which is preliminary data.</text>
</comment>
<dbReference type="SUPFAM" id="SSF48350">
    <property type="entry name" value="GTPase activation domain, GAP"/>
    <property type="match status" value="1"/>
</dbReference>
<dbReference type="PROSITE" id="PS50238">
    <property type="entry name" value="RHOGAP"/>
    <property type="match status" value="1"/>
</dbReference>
<accession>A0ABD0R2A0</accession>
<dbReference type="InterPro" id="IPR008936">
    <property type="entry name" value="Rho_GTPase_activation_prot"/>
</dbReference>
<dbReference type="AlphaFoldDB" id="A0ABD0R2A0"/>
<keyword evidence="3" id="KW-1185">Reference proteome</keyword>
<feature type="non-terminal residue" evidence="2">
    <location>
        <position position="50"/>
    </location>
</feature>
<feature type="domain" description="Rho-GAP" evidence="1">
    <location>
        <begin position="1"/>
        <end position="50"/>
    </location>
</feature>